<protein>
    <submittedName>
        <fullName evidence="2">Uncharacterized protein</fullName>
    </submittedName>
</protein>
<feature type="compositionally biased region" description="Basic residues" evidence="1">
    <location>
        <begin position="61"/>
        <end position="74"/>
    </location>
</feature>
<feature type="non-terminal residue" evidence="2">
    <location>
        <position position="74"/>
    </location>
</feature>
<dbReference type="AlphaFoldDB" id="A0A0B6YWJ3"/>
<evidence type="ECO:0000256" key="1">
    <source>
        <dbReference type="SAM" id="MobiDB-lite"/>
    </source>
</evidence>
<gene>
    <name evidence="2" type="primary">ORF39529</name>
</gene>
<feature type="region of interest" description="Disordered" evidence="1">
    <location>
        <begin position="54"/>
        <end position="74"/>
    </location>
</feature>
<organism evidence="2">
    <name type="scientific">Arion vulgaris</name>
    <dbReference type="NCBI Taxonomy" id="1028688"/>
    <lineage>
        <taxon>Eukaryota</taxon>
        <taxon>Metazoa</taxon>
        <taxon>Spiralia</taxon>
        <taxon>Lophotrochozoa</taxon>
        <taxon>Mollusca</taxon>
        <taxon>Gastropoda</taxon>
        <taxon>Heterobranchia</taxon>
        <taxon>Euthyneura</taxon>
        <taxon>Panpulmonata</taxon>
        <taxon>Eupulmonata</taxon>
        <taxon>Stylommatophora</taxon>
        <taxon>Helicina</taxon>
        <taxon>Arionoidea</taxon>
        <taxon>Arionidae</taxon>
        <taxon>Arion</taxon>
    </lineage>
</organism>
<accession>A0A0B6YWJ3</accession>
<proteinExistence type="predicted"/>
<name>A0A0B6YWJ3_9EUPU</name>
<dbReference type="EMBL" id="HACG01013622">
    <property type="protein sequence ID" value="CEK60487.1"/>
    <property type="molecule type" value="Transcribed_RNA"/>
</dbReference>
<sequence length="74" mass="8406">IDCRLDESSIYVPTSNMWLLSNCSMSTLFIFNTHTSGSQRVCPGILVCAKKSQIRGQQSRASRHQSKKSPRYIR</sequence>
<feature type="non-terminal residue" evidence="2">
    <location>
        <position position="1"/>
    </location>
</feature>
<evidence type="ECO:0000313" key="2">
    <source>
        <dbReference type="EMBL" id="CEK60487.1"/>
    </source>
</evidence>
<reference evidence="2" key="1">
    <citation type="submission" date="2014-12" db="EMBL/GenBank/DDBJ databases">
        <title>Insight into the proteome of Arion vulgaris.</title>
        <authorList>
            <person name="Aradska J."/>
            <person name="Bulat T."/>
            <person name="Smidak R."/>
            <person name="Sarate P."/>
            <person name="Gangsoo J."/>
            <person name="Sialana F."/>
            <person name="Bilban M."/>
            <person name="Lubec G."/>
        </authorList>
    </citation>
    <scope>NUCLEOTIDE SEQUENCE</scope>
    <source>
        <tissue evidence="2">Skin</tissue>
    </source>
</reference>